<gene>
    <name evidence="1" type="ORF">J437_LFUL004004</name>
</gene>
<organism evidence="1 2">
    <name type="scientific">Ladona fulva</name>
    <name type="common">Scarce chaser dragonfly</name>
    <name type="synonym">Libellula fulva</name>
    <dbReference type="NCBI Taxonomy" id="123851"/>
    <lineage>
        <taxon>Eukaryota</taxon>
        <taxon>Metazoa</taxon>
        <taxon>Ecdysozoa</taxon>
        <taxon>Arthropoda</taxon>
        <taxon>Hexapoda</taxon>
        <taxon>Insecta</taxon>
        <taxon>Pterygota</taxon>
        <taxon>Palaeoptera</taxon>
        <taxon>Odonata</taxon>
        <taxon>Epiprocta</taxon>
        <taxon>Anisoptera</taxon>
        <taxon>Libelluloidea</taxon>
        <taxon>Libellulidae</taxon>
        <taxon>Ladona</taxon>
    </lineage>
</organism>
<dbReference type="Proteomes" id="UP000792457">
    <property type="component" value="Unassembled WGS sequence"/>
</dbReference>
<dbReference type="OrthoDB" id="361494at2759"/>
<accession>A0A8K0K1T2</accession>
<dbReference type="SMART" id="SM00320">
    <property type="entry name" value="WD40"/>
    <property type="match status" value="2"/>
</dbReference>
<dbReference type="PANTHER" id="PTHR47822">
    <property type="entry name" value="CARBOHYDRATE BINDING DOMAIN CONTAINING PROTEIN"/>
    <property type="match status" value="1"/>
</dbReference>
<proteinExistence type="predicted"/>
<dbReference type="PROSITE" id="PS51257">
    <property type="entry name" value="PROKAR_LIPOPROTEIN"/>
    <property type="match status" value="1"/>
</dbReference>
<dbReference type="Gene3D" id="2.130.10.10">
    <property type="entry name" value="YVTN repeat-like/Quinoprotein amine dehydrogenase"/>
    <property type="match status" value="1"/>
</dbReference>
<comment type="caution">
    <text evidence="1">The sequence shown here is derived from an EMBL/GenBank/DDBJ whole genome shotgun (WGS) entry which is preliminary data.</text>
</comment>
<reference evidence="1" key="1">
    <citation type="submission" date="2013-04" db="EMBL/GenBank/DDBJ databases">
        <authorList>
            <person name="Qu J."/>
            <person name="Murali S.C."/>
            <person name="Bandaranaike D."/>
            <person name="Bellair M."/>
            <person name="Blankenburg K."/>
            <person name="Chao H."/>
            <person name="Dinh H."/>
            <person name="Doddapaneni H."/>
            <person name="Downs B."/>
            <person name="Dugan-Rocha S."/>
            <person name="Elkadiri S."/>
            <person name="Gnanaolivu R.D."/>
            <person name="Hernandez B."/>
            <person name="Javaid M."/>
            <person name="Jayaseelan J.C."/>
            <person name="Lee S."/>
            <person name="Li M."/>
            <person name="Ming W."/>
            <person name="Munidasa M."/>
            <person name="Muniz J."/>
            <person name="Nguyen L."/>
            <person name="Ongeri F."/>
            <person name="Osuji N."/>
            <person name="Pu L.-L."/>
            <person name="Puazo M."/>
            <person name="Qu C."/>
            <person name="Quiroz J."/>
            <person name="Raj R."/>
            <person name="Weissenberger G."/>
            <person name="Xin Y."/>
            <person name="Zou X."/>
            <person name="Han Y."/>
            <person name="Richards S."/>
            <person name="Worley K."/>
            <person name="Muzny D."/>
            <person name="Gibbs R."/>
        </authorList>
    </citation>
    <scope>NUCLEOTIDE SEQUENCE</scope>
    <source>
        <strain evidence="1">Sampled in the wild</strain>
    </source>
</reference>
<dbReference type="AlphaFoldDB" id="A0A8K0K1T2"/>
<dbReference type="Pfam" id="PF00400">
    <property type="entry name" value="WD40"/>
    <property type="match status" value="2"/>
</dbReference>
<dbReference type="InterPro" id="IPR036322">
    <property type="entry name" value="WD40_repeat_dom_sf"/>
</dbReference>
<dbReference type="SUPFAM" id="SSF50978">
    <property type="entry name" value="WD40 repeat-like"/>
    <property type="match status" value="1"/>
</dbReference>
<dbReference type="PANTHER" id="PTHR47822:SF2">
    <property type="entry name" value="F-BOX AND WD-40 DOMAIN PROTEIN 7"/>
    <property type="match status" value="1"/>
</dbReference>
<keyword evidence="2" id="KW-1185">Reference proteome</keyword>
<dbReference type="EMBL" id="KZ308195">
    <property type="protein sequence ID" value="KAG8224398.1"/>
    <property type="molecule type" value="Genomic_DNA"/>
</dbReference>
<evidence type="ECO:0000313" key="2">
    <source>
        <dbReference type="Proteomes" id="UP000792457"/>
    </source>
</evidence>
<protein>
    <submittedName>
        <fullName evidence="1">Uncharacterized protein</fullName>
    </submittedName>
</protein>
<dbReference type="InterPro" id="IPR015943">
    <property type="entry name" value="WD40/YVTN_repeat-like_dom_sf"/>
</dbReference>
<evidence type="ECO:0000313" key="1">
    <source>
        <dbReference type="EMBL" id="KAG8224398.1"/>
    </source>
</evidence>
<sequence length="143" mass="16024">MKIIWPTLCQKETAVGVRGRSKGKGYGTFYAGSGCGQIFRCIVEEGLCEKFTEEKENEVYTLDIDVTSSTLTSGGKDTIIRSYDITTKKLLKSYERSLLDDYKGHNARIFSIRCDPQEQSIFYSGGWDNVVKVSGLAWVHDTS</sequence>
<dbReference type="InterPro" id="IPR001680">
    <property type="entry name" value="WD40_rpt"/>
</dbReference>
<reference evidence="1" key="2">
    <citation type="submission" date="2017-10" db="EMBL/GenBank/DDBJ databases">
        <title>Ladona fulva Genome sequencing and assembly.</title>
        <authorList>
            <person name="Murali S."/>
            <person name="Richards S."/>
            <person name="Bandaranaike D."/>
            <person name="Bellair M."/>
            <person name="Blankenburg K."/>
            <person name="Chao H."/>
            <person name="Dinh H."/>
            <person name="Doddapaneni H."/>
            <person name="Dugan-Rocha S."/>
            <person name="Elkadiri S."/>
            <person name="Gnanaolivu R."/>
            <person name="Hernandez B."/>
            <person name="Skinner E."/>
            <person name="Javaid M."/>
            <person name="Lee S."/>
            <person name="Li M."/>
            <person name="Ming W."/>
            <person name="Munidasa M."/>
            <person name="Muniz J."/>
            <person name="Nguyen L."/>
            <person name="Hughes D."/>
            <person name="Osuji N."/>
            <person name="Pu L.-L."/>
            <person name="Puazo M."/>
            <person name="Qu C."/>
            <person name="Quiroz J."/>
            <person name="Raj R."/>
            <person name="Weissenberger G."/>
            <person name="Xin Y."/>
            <person name="Zou X."/>
            <person name="Han Y."/>
            <person name="Worley K."/>
            <person name="Muzny D."/>
            <person name="Gibbs R."/>
        </authorList>
    </citation>
    <scope>NUCLEOTIDE SEQUENCE</scope>
    <source>
        <strain evidence="1">Sampled in the wild</strain>
    </source>
</reference>
<name>A0A8K0K1T2_LADFU</name>